<evidence type="ECO:0000313" key="7">
    <source>
        <dbReference type="Proteomes" id="UP001596091"/>
    </source>
</evidence>
<name>A0ABW1EIL2_9BACT</name>
<evidence type="ECO:0000256" key="2">
    <source>
        <dbReference type="PROSITE-ProRule" id="PRU01091"/>
    </source>
</evidence>
<evidence type="ECO:0000313" key="6">
    <source>
        <dbReference type="EMBL" id="MFC5864020.1"/>
    </source>
</evidence>
<feature type="compositionally biased region" description="Polar residues" evidence="3">
    <location>
        <begin position="114"/>
        <end position="133"/>
    </location>
</feature>
<keyword evidence="4" id="KW-0812">Transmembrane</keyword>
<organism evidence="6 7">
    <name type="scientific">Acidicapsa dinghuensis</name>
    <dbReference type="NCBI Taxonomy" id="2218256"/>
    <lineage>
        <taxon>Bacteria</taxon>
        <taxon>Pseudomonadati</taxon>
        <taxon>Acidobacteriota</taxon>
        <taxon>Terriglobia</taxon>
        <taxon>Terriglobales</taxon>
        <taxon>Acidobacteriaceae</taxon>
        <taxon>Acidicapsa</taxon>
    </lineage>
</organism>
<comment type="caution">
    <text evidence="6">The sequence shown here is derived from an EMBL/GenBank/DDBJ whole genome shotgun (WGS) entry which is preliminary data.</text>
</comment>
<proteinExistence type="predicted"/>
<feature type="DNA-binding region" description="OmpR/PhoB-type" evidence="2">
    <location>
        <begin position="6"/>
        <end position="104"/>
    </location>
</feature>
<keyword evidence="4" id="KW-1133">Transmembrane helix</keyword>
<feature type="domain" description="OmpR/PhoB-type" evidence="5">
    <location>
        <begin position="6"/>
        <end position="104"/>
    </location>
</feature>
<gene>
    <name evidence="6" type="ORF">ACFPT7_17070</name>
</gene>
<dbReference type="InterPro" id="IPR001867">
    <property type="entry name" value="OmpR/PhoB-type_DNA-bd"/>
</dbReference>
<evidence type="ECO:0000256" key="4">
    <source>
        <dbReference type="SAM" id="Phobius"/>
    </source>
</evidence>
<dbReference type="InterPro" id="IPR016032">
    <property type="entry name" value="Sig_transdc_resp-reg_C-effctor"/>
</dbReference>
<dbReference type="Pfam" id="PF00486">
    <property type="entry name" value="Trans_reg_C"/>
    <property type="match status" value="1"/>
</dbReference>
<evidence type="ECO:0000256" key="1">
    <source>
        <dbReference type="ARBA" id="ARBA00023125"/>
    </source>
</evidence>
<feature type="region of interest" description="Disordered" evidence="3">
    <location>
        <begin position="113"/>
        <end position="133"/>
    </location>
</feature>
<sequence length="310" mass="33892">MDPVNTANLRIGEWTVDPAANQIRCNGNIVRLEERPMRLLLALADHAGEVVSIDDLLETAWAGVAVSSDSVYQAIASLRRALGDDPKQPAYIATVPRLGYRLVARVERLAASDQDGQPTFTAPETSSGARQPQTSRRFDLQWILVAAITAALMTAFFVYGRPTSIPQTASAAITPAPPERSIAVLPLLDLTPGMQQEEFADGMTEELIDKLSNIAGLRVPAATASFYFKGKQLPLPEIARALNVTYILDGSVRKDGTWVRIAARLVRADTGYVIWTDTYDRPFKERIMIQDDIASEVAKALQGTISRDAR</sequence>
<dbReference type="EMBL" id="JBHSPH010000008">
    <property type="protein sequence ID" value="MFC5864020.1"/>
    <property type="molecule type" value="Genomic_DNA"/>
</dbReference>
<keyword evidence="4" id="KW-0472">Membrane</keyword>
<dbReference type="Proteomes" id="UP001596091">
    <property type="component" value="Unassembled WGS sequence"/>
</dbReference>
<evidence type="ECO:0000259" key="5">
    <source>
        <dbReference type="PROSITE" id="PS51755"/>
    </source>
</evidence>
<keyword evidence="7" id="KW-1185">Reference proteome</keyword>
<protein>
    <submittedName>
        <fullName evidence="6">Winged helix-turn-helix domain-containing protein</fullName>
    </submittedName>
</protein>
<feature type="transmembrane region" description="Helical" evidence="4">
    <location>
        <begin position="140"/>
        <end position="160"/>
    </location>
</feature>
<dbReference type="CDD" id="cd00383">
    <property type="entry name" value="trans_reg_C"/>
    <property type="match status" value="1"/>
</dbReference>
<keyword evidence="1 2" id="KW-0238">DNA-binding</keyword>
<accession>A0ABW1EIL2</accession>
<dbReference type="InterPro" id="IPR036388">
    <property type="entry name" value="WH-like_DNA-bd_sf"/>
</dbReference>
<evidence type="ECO:0000256" key="3">
    <source>
        <dbReference type="SAM" id="MobiDB-lite"/>
    </source>
</evidence>
<dbReference type="SUPFAM" id="SSF46894">
    <property type="entry name" value="C-terminal effector domain of the bipartite response regulators"/>
    <property type="match status" value="1"/>
</dbReference>
<dbReference type="Gene3D" id="1.10.10.10">
    <property type="entry name" value="Winged helix-like DNA-binding domain superfamily/Winged helix DNA-binding domain"/>
    <property type="match status" value="1"/>
</dbReference>
<reference evidence="7" key="1">
    <citation type="journal article" date="2019" name="Int. J. Syst. Evol. Microbiol.">
        <title>The Global Catalogue of Microorganisms (GCM) 10K type strain sequencing project: providing services to taxonomists for standard genome sequencing and annotation.</title>
        <authorList>
            <consortium name="The Broad Institute Genomics Platform"/>
            <consortium name="The Broad Institute Genome Sequencing Center for Infectious Disease"/>
            <person name="Wu L."/>
            <person name="Ma J."/>
        </authorList>
    </citation>
    <scope>NUCLEOTIDE SEQUENCE [LARGE SCALE GENOMIC DNA]</scope>
    <source>
        <strain evidence="7">JCM 4087</strain>
    </source>
</reference>
<dbReference type="PROSITE" id="PS51755">
    <property type="entry name" value="OMPR_PHOB"/>
    <property type="match status" value="1"/>
</dbReference>
<dbReference type="RefSeq" id="WP_263341076.1">
    <property type="nucleotide sequence ID" value="NZ_JAGSYH010000006.1"/>
</dbReference>
<dbReference type="SMART" id="SM00862">
    <property type="entry name" value="Trans_reg_C"/>
    <property type="match status" value="1"/>
</dbReference>